<dbReference type="PROSITE" id="PS51471">
    <property type="entry name" value="FE2OG_OXY"/>
    <property type="match status" value="1"/>
</dbReference>
<dbReference type="RefSeq" id="XP_018695921.1">
    <property type="nucleotide sequence ID" value="XM_018833297.1"/>
</dbReference>
<sequence length="340" mass="38023">MSTTATTTVTAPQTSECITNITEDADFATISYAKLRNADADELVALRKACEQDGFWYLDLRDENEVSGVVVQDVHEVYKIAGDFFALDDDEKMAYDIDLINAWKLNGYTPFGRNAGLRGDNKKFGVEAYSLPRDNMCNPIPGEAQCLLPPAFQENSAFLTEFMNQLHNIGLDMLKSLDYNTRGRSSDWRENGLASVHRPFKPSTTCMTIGRYPYLSSESSNAGLAAHTDVGSLTILFCGDRGLQAFRPTTGRWQYLEAKPGCAVINIGDSLRFLSGKTFSSALHRVIPYPGTVIENRFSCAYFIRPELDAGFVDENGKRWKSIDWHTKKYKGYRQAGKMD</sequence>
<dbReference type="Pfam" id="PF03171">
    <property type="entry name" value="2OG-FeII_Oxy"/>
    <property type="match status" value="1"/>
</dbReference>
<reference evidence="4 5" key="1">
    <citation type="submission" date="2016-04" db="EMBL/GenBank/DDBJ databases">
        <title>Draft genome of Fonsecaea erecta CBS 125763.</title>
        <authorList>
            <person name="Weiss V.A."/>
            <person name="Vicente V.A."/>
            <person name="Raittz R.T."/>
            <person name="Moreno L.F."/>
            <person name="De Souza E.M."/>
            <person name="Pedrosa F.O."/>
            <person name="Steffens M.B."/>
            <person name="Faoro H."/>
            <person name="Tadra-Sfeir M.Z."/>
            <person name="Najafzadeh M.J."/>
            <person name="Felipe M.S."/>
            <person name="Teixeira M."/>
            <person name="Sun J."/>
            <person name="Xi L."/>
            <person name="Gomes R."/>
            <person name="De Azevedo C.M."/>
            <person name="Salgado C.G."/>
            <person name="Da Silva M.B."/>
            <person name="Nascimento M.F."/>
            <person name="Queiroz-Telles F."/>
            <person name="Attili D.S."/>
            <person name="Gorbushina A."/>
        </authorList>
    </citation>
    <scope>NUCLEOTIDE SEQUENCE [LARGE SCALE GENOMIC DNA]</scope>
    <source>
        <strain evidence="4 5">CBS 125763</strain>
    </source>
</reference>
<dbReference type="Proteomes" id="UP000078343">
    <property type="component" value="Unassembled WGS sequence"/>
</dbReference>
<dbReference type="PANTHER" id="PTHR47990">
    <property type="entry name" value="2-OXOGLUTARATE (2OG) AND FE(II)-DEPENDENT OXYGENASE SUPERFAMILY PROTEIN-RELATED"/>
    <property type="match status" value="1"/>
</dbReference>
<evidence type="ECO:0000259" key="3">
    <source>
        <dbReference type="PROSITE" id="PS51471"/>
    </source>
</evidence>
<feature type="domain" description="Fe2OG dioxygenase" evidence="3">
    <location>
        <begin position="202"/>
        <end position="306"/>
    </location>
</feature>
<dbReference type="OrthoDB" id="288590at2759"/>
<dbReference type="GO" id="GO:0046872">
    <property type="term" value="F:metal ion binding"/>
    <property type="evidence" value="ECO:0007669"/>
    <property type="project" value="UniProtKB-KW"/>
</dbReference>
<dbReference type="InterPro" id="IPR027443">
    <property type="entry name" value="IPNS-like_sf"/>
</dbReference>
<dbReference type="Gene3D" id="2.60.120.330">
    <property type="entry name" value="B-lactam Antibiotic, Isopenicillin N Synthase, Chain"/>
    <property type="match status" value="1"/>
</dbReference>
<dbReference type="SUPFAM" id="SSF51197">
    <property type="entry name" value="Clavaminate synthase-like"/>
    <property type="match status" value="1"/>
</dbReference>
<dbReference type="STRING" id="1367422.A0A178ZRV2"/>
<evidence type="ECO:0000256" key="1">
    <source>
        <dbReference type="ARBA" id="ARBA00008056"/>
    </source>
</evidence>
<comment type="caution">
    <text evidence="4">The sequence shown here is derived from an EMBL/GenBank/DDBJ whole genome shotgun (WGS) entry which is preliminary data.</text>
</comment>
<dbReference type="GeneID" id="30005951"/>
<proteinExistence type="inferred from homology"/>
<dbReference type="GO" id="GO:0044283">
    <property type="term" value="P:small molecule biosynthetic process"/>
    <property type="evidence" value="ECO:0007669"/>
    <property type="project" value="UniProtKB-ARBA"/>
</dbReference>
<dbReference type="GO" id="GO:0016491">
    <property type="term" value="F:oxidoreductase activity"/>
    <property type="evidence" value="ECO:0007669"/>
    <property type="project" value="UniProtKB-KW"/>
</dbReference>
<keyword evidence="2" id="KW-0408">Iron</keyword>
<name>A0A178ZRV2_9EURO</name>
<keyword evidence="2" id="KW-0479">Metal-binding</keyword>
<dbReference type="InterPro" id="IPR044861">
    <property type="entry name" value="IPNS-like_FE2OG_OXY"/>
</dbReference>
<accession>A0A178ZRV2</accession>
<dbReference type="InterPro" id="IPR005123">
    <property type="entry name" value="Oxoglu/Fe-dep_dioxygenase_dom"/>
</dbReference>
<dbReference type="Pfam" id="PF14226">
    <property type="entry name" value="DIOX_N"/>
    <property type="match status" value="1"/>
</dbReference>
<keyword evidence="5" id="KW-1185">Reference proteome</keyword>
<keyword evidence="2" id="KW-0560">Oxidoreductase</keyword>
<evidence type="ECO:0000313" key="4">
    <source>
        <dbReference type="EMBL" id="OAP62554.1"/>
    </source>
</evidence>
<evidence type="ECO:0000313" key="5">
    <source>
        <dbReference type="Proteomes" id="UP000078343"/>
    </source>
</evidence>
<evidence type="ECO:0000256" key="2">
    <source>
        <dbReference type="RuleBase" id="RU003682"/>
    </source>
</evidence>
<gene>
    <name evidence="4" type="ORF">AYL99_01781</name>
</gene>
<dbReference type="AlphaFoldDB" id="A0A178ZRV2"/>
<protein>
    <recommendedName>
        <fullName evidence="3">Fe2OG dioxygenase domain-containing protein</fullName>
    </recommendedName>
</protein>
<organism evidence="4 5">
    <name type="scientific">Fonsecaea erecta</name>
    <dbReference type="NCBI Taxonomy" id="1367422"/>
    <lineage>
        <taxon>Eukaryota</taxon>
        <taxon>Fungi</taxon>
        <taxon>Dikarya</taxon>
        <taxon>Ascomycota</taxon>
        <taxon>Pezizomycotina</taxon>
        <taxon>Eurotiomycetes</taxon>
        <taxon>Chaetothyriomycetidae</taxon>
        <taxon>Chaetothyriales</taxon>
        <taxon>Herpotrichiellaceae</taxon>
        <taxon>Fonsecaea</taxon>
    </lineage>
</organism>
<comment type="similarity">
    <text evidence="1 2">Belongs to the iron/ascorbate-dependent oxidoreductase family.</text>
</comment>
<dbReference type="InterPro" id="IPR050231">
    <property type="entry name" value="Iron_ascorbate_oxido_reductase"/>
</dbReference>
<dbReference type="InterPro" id="IPR026992">
    <property type="entry name" value="DIOX_N"/>
</dbReference>
<dbReference type="EMBL" id="LVYI01000002">
    <property type="protein sequence ID" value="OAP62554.1"/>
    <property type="molecule type" value="Genomic_DNA"/>
</dbReference>